<evidence type="ECO:0000313" key="3">
    <source>
        <dbReference type="Proteomes" id="UP000281468"/>
    </source>
</evidence>
<protein>
    <submittedName>
        <fullName evidence="2">Uncharacterized protein</fullName>
    </submittedName>
</protein>
<name>A0A3M7GMG5_HORWE</name>
<comment type="caution">
    <text evidence="2">The sequence shown here is derived from an EMBL/GenBank/DDBJ whole genome shotgun (WGS) entry which is preliminary data.</text>
</comment>
<gene>
    <name evidence="2" type="ORF">D0862_06058</name>
</gene>
<evidence type="ECO:0000256" key="1">
    <source>
        <dbReference type="SAM" id="MobiDB-lite"/>
    </source>
</evidence>
<organism evidence="2 3">
    <name type="scientific">Hortaea werneckii</name>
    <name type="common">Black yeast</name>
    <name type="synonym">Cladosporium werneckii</name>
    <dbReference type="NCBI Taxonomy" id="91943"/>
    <lineage>
        <taxon>Eukaryota</taxon>
        <taxon>Fungi</taxon>
        <taxon>Dikarya</taxon>
        <taxon>Ascomycota</taxon>
        <taxon>Pezizomycotina</taxon>
        <taxon>Dothideomycetes</taxon>
        <taxon>Dothideomycetidae</taxon>
        <taxon>Mycosphaerellales</taxon>
        <taxon>Teratosphaeriaceae</taxon>
        <taxon>Hortaea</taxon>
    </lineage>
</organism>
<reference evidence="2 3" key="1">
    <citation type="journal article" date="2018" name="BMC Genomics">
        <title>Genomic evidence for intraspecific hybridization in a clonal and extremely halotolerant yeast.</title>
        <authorList>
            <person name="Gostincar C."/>
            <person name="Stajich J.E."/>
            <person name="Zupancic J."/>
            <person name="Zalar P."/>
            <person name="Gunde-Cimerman N."/>
        </authorList>
    </citation>
    <scope>NUCLEOTIDE SEQUENCE [LARGE SCALE GENOMIC DNA]</scope>
    <source>
        <strain evidence="2 3">EXF-171</strain>
    </source>
</reference>
<feature type="non-terminal residue" evidence="2">
    <location>
        <position position="1"/>
    </location>
</feature>
<dbReference type="EMBL" id="QWIQ01000168">
    <property type="protein sequence ID" value="RMZ02346.1"/>
    <property type="molecule type" value="Genomic_DNA"/>
</dbReference>
<accession>A0A3M7GMG5</accession>
<dbReference type="VEuPathDB" id="FungiDB:BTJ68_09784"/>
<proteinExistence type="predicted"/>
<dbReference type="Proteomes" id="UP000281468">
    <property type="component" value="Unassembled WGS sequence"/>
</dbReference>
<feature type="compositionally biased region" description="Polar residues" evidence="1">
    <location>
        <begin position="1"/>
        <end position="12"/>
    </location>
</feature>
<sequence>TRLQKTSTSFSGNPVKPSKPPALRQQKPQFPPYFPTPTMSPSLPRLALALATSLLPTTTLAAMGPAFSTGPVADSTFIRSANATLVLPAVPRNNNNGVASLWVGMGTSNGDLIQSIAENWNSDSWSVFAYTLLSTSETTQMPVQDDPTEADEGDRVTMLCKFSMSIHFLHRRFNNGETRPPSLFHSLHNLLPPKFQLPCHSPLATSAAVGKTLVLTIQPEDEYQDDSGNYTQTVSLNGHVVSTLSTSDGHAQGWGSAVECAETNCGTVSAHSWIDVSITMDTADPNYKQTQAKGEGVTGELTTSDGGKTWTVGKIGIPEHSF</sequence>
<feature type="region of interest" description="Disordered" evidence="1">
    <location>
        <begin position="1"/>
        <end position="29"/>
    </location>
</feature>
<evidence type="ECO:0000313" key="2">
    <source>
        <dbReference type="EMBL" id="RMZ02346.1"/>
    </source>
</evidence>
<dbReference type="AlphaFoldDB" id="A0A3M7GMG5"/>